<evidence type="ECO:0000313" key="3">
    <source>
        <dbReference type="Proteomes" id="UP001213799"/>
    </source>
</evidence>
<dbReference type="Proteomes" id="UP001213799">
    <property type="component" value="Unassembled WGS sequence"/>
</dbReference>
<dbReference type="EMBL" id="JAQJAE010000004">
    <property type="protein sequence ID" value="KAJ5597903.1"/>
    <property type="molecule type" value="Genomic_DNA"/>
</dbReference>
<dbReference type="InterPro" id="IPR001447">
    <property type="entry name" value="Arylamine_N-AcTrfase"/>
</dbReference>
<dbReference type="InterPro" id="IPR038765">
    <property type="entry name" value="Papain-like_cys_pep_sf"/>
</dbReference>
<protein>
    <recommendedName>
        <fullName evidence="4">Arylamine N-acetyltransferase</fullName>
    </recommendedName>
</protein>
<accession>A0AAD6H175</accession>
<dbReference type="Gene3D" id="3.30.2140.20">
    <property type="match status" value="1"/>
</dbReference>
<dbReference type="Pfam" id="PF00797">
    <property type="entry name" value="Acetyltransf_2"/>
    <property type="match status" value="1"/>
</dbReference>
<dbReference type="SUPFAM" id="SSF54001">
    <property type="entry name" value="Cysteine proteinases"/>
    <property type="match status" value="1"/>
</dbReference>
<dbReference type="PANTHER" id="PTHR11786:SF0">
    <property type="entry name" value="ARYLAMINE N-ACETYLTRANSFERASE 4-RELATED"/>
    <property type="match status" value="1"/>
</dbReference>
<comment type="similarity">
    <text evidence="1">Belongs to the arylamine N-acetyltransferase family.</text>
</comment>
<gene>
    <name evidence="2" type="ORF">N7537_007987</name>
</gene>
<proteinExistence type="inferred from homology"/>
<dbReference type="FunFam" id="3.30.2140.20:FF:000003">
    <property type="entry name" value="Arylamine N-acetyltransferase 1"/>
    <property type="match status" value="1"/>
</dbReference>
<name>A0AAD6H175_9EURO</name>
<evidence type="ECO:0000256" key="1">
    <source>
        <dbReference type="ARBA" id="ARBA00006547"/>
    </source>
</evidence>
<sequence length="317" mass="36028">MAHKPTYTDQQLELYLKRIGYSHSAQSESNLLQHLRQDIENDALSALCHLQRRHLVAIPWGNSGLHYSQHHTISLHPQNLFEKIVERQLDGYCMENTGIFFIVLRSLGYSVYATGGKVSHAAANGVDNGLYLAVGHMILIVTIEGDKYMVDVGFGKNCATAPLLLQEGATATAIAPSEMRLVRESIAEFTDPSQKIWIYQTRYNPESKWLPQICFSEVEFLPQDFGVMNFFVSQSRTSWFTQAFFCMRMILDQTGTEIIGQCVMLGKEVKERLRGQTEILQVLESEEDRVKALAKYFDMHLRQSEIEGIRGLTSELK</sequence>
<dbReference type="GeneID" id="81589284"/>
<dbReference type="PANTHER" id="PTHR11786">
    <property type="entry name" value="N-HYDROXYARYLAMINE O-ACETYLTRANSFERASE"/>
    <property type="match status" value="1"/>
</dbReference>
<reference evidence="2" key="1">
    <citation type="journal article" date="2023" name="IMA Fungus">
        <title>Comparative genomic study of the Penicillium genus elucidates a diverse pangenome and 15 lateral gene transfer events.</title>
        <authorList>
            <person name="Petersen C."/>
            <person name="Sorensen T."/>
            <person name="Nielsen M.R."/>
            <person name="Sondergaard T.E."/>
            <person name="Sorensen J.L."/>
            <person name="Fitzpatrick D.A."/>
            <person name="Frisvad J.C."/>
            <person name="Nielsen K.L."/>
        </authorList>
    </citation>
    <scope>NUCLEOTIDE SEQUENCE</scope>
    <source>
        <strain evidence="2">IBT 12815</strain>
    </source>
</reference>
<dbReference type="AlphaFoldDB" id="A0AAD6H175"/>
<keyword evidence="3" id="KW-1185">Reference proteome</keyword>
<dbReference type="RefSeq" id="XP_056751118.1">
    <property type="nucleotide sequence ID" value="XM_056899042.1"/>
</dbReference>
<reference evidence="2" key="2">
    <citation type="submission" date="2023-01" db="EMBL/GenBank/DDBJ databases">
        <authorList>
            <person name="Petersen C."/>
        </authorList>
    </citation>
    <scope>NUCLEOTIDE SEQUENCE</scope>
    <source>
        <strain evidence="2">IBT 12815</strain>
    </source>
</reference>
<comment type="caution">
    <text evidence="2">The sequence shown here is derived from an EMBL/GenBank/DDBJ whole genome shotgun (WGS) entry which is preliminary data.</text>
</comment>
<evidence type="ECO:0000313" key="2">
    <source>
        <dbReference type="EMBL" id="KAJ5597903.1"/>
    </source>
</evidence>
<organism evidence="2 3">
    <name type="scientific">Penicillium hordei</name>
    <dbReference type="NCBI Taxonomy" id="40994"/>
    <lineage>
        <taxon>Eukaryota</taxon>
        <taxon>Fungi</taxon>
        <taxon>Dikarya</taxon>
        <taxon>Ascomycota</taxon>
        <taxon>Pezizomycotina</taxon>
        <taxon>Eurotiomycetes</taxon>
        <taxon>Eurotiomycetidae</taxon>
        <taxon>Eurotiales</taxon>
        <taxon>Aspergillaceae</taxon>
        <taxon>Penicillium</taxon>
    </lineage>
</organism>
<dbReference type="InterPro" id="IPR053710">
    <property type="entry name" value="Arylamine_NAT_domain_sf"/>
</dbReference>
<dbReference type="GO" id="GO:0016407">
    <property type="term" value="F:acetyltransferase activity"/>
    <property type="evidence" value="ECO:0007669"/>
    <property type="project" value="InterPro"/>
</dbReference>
<evidence type="ECO:0008006" key="4">
    <source>
        <dbReference type="Google" id="ProtNLM"/>
    </source>
</evidence>